<dbReference type="Gene3D" id="3.90.550.10">
    <property type="entry name" value="Spore Coat Polysaccharide Biosynthesis Protein SpsA, Chain A"/>
    <property type="match status" value="1"/>
</dbReference>
<gene>
    <name evidence="2" type="ORF">E6C50_10090</name>
</gene>
<dbReference type="CDD" id="cd00761">
    <property type="entry name" value="Glyco_tranf_GTA_type"/>
    <property type="match status" value="1"/>
</dbReference>
<dbReference type="SUPFAM" id="SSF53448">
    <property type="entry name" value="Nucleotide-diphospho-sugar transferases"/>
    <property type="match status" value="1"/>
</dbReference>
<dbReference type="GO" id="GO:0016758">
    <property type="term" value="F:hexosyltransferase activity"/>
    <property type="evidence" value="ECO:0007669"/>
    <property type="project" value="UniProtKB-ARBA"/>
</dbReference>
<protein>
    <submittedName>
        <fullName evidence="2">Glycosyltransferase family 2 protein</fullName>
    </submittedName>
</protein>
<proteinExistence type="predicted"/>
<organism evidence="2 3">
    <name type="scientific">Flavobacterium supellecticarium</name>
    <dbReference type="NCBI Taxonomy" id="2565924"/>
    <lineage>
        <taxon>Bacteria</taxon>
        <taxon>Pseudomonadati</taxon>
        <taxon>Bacteroidota</taxon>
        <taxon>Flavobacteriia</taxon>
        <taxon>Flavobacteriales</taxon>
        <taxon>Flavobacteriaceae</taxon>
        <taxon>Flavobacterium</taxon>
    </lineage>
</organism>
<name>A0A4S3ZXG2_9FLAO</name>
<dbReference type="AlphaFoldDB" id="A0A4S3ZXG2"/>
<dbReference type="EMBL" id="SSNZ01000003">
    <property type="protein sequence ID" value="THF50569.1"/>
    <property type="molecule type" value="Genomic_DNA"/>
</dbReference>
<dbReference type="InterPro" id="IPR029044">
    <property type="entry name" value="Nucleotide-diphossugar_trans"/>
</dbReference>
<keyword evidence="2" id="KW-0808">Transferase</keyword>
<evidence type="ECO:0000313" key="2">
    <source>
        <dbReference type="EMBL" id="THF50569.1"/>
    </source>
</evidence>
<dbReference type="Proteomes" id="UP000307507">
    <property type="component" value="Unassembled WGS sequence"/>
</dbReference>
<reference evidence="2 3" key="1">
    <citation type="submission" date="2019-04" db="EMBL/GenBank/DDBJ databases">
        <title>Flavobacterium sp. nov. isolated from construction timber.</title>
        <authorList>
            <person name="Lin S.-Y."/>
            <person name="Chang C.-T."/>
            <person name="Young C.-C."/>
        </authorList>
    </citation>
    <scope>NUCLEOTIDE SEQUENCE [LARGE SCALE GENOMIC DNA]</scope>
    <source>
        <strain evidence="2 3">CC-CTC003</strain>
    </source>
</reference>
<keyword evidence="3" id="KW-1185">Reference proteome</keyword>
<dbReference type="RefSeq" id="WP_136403110.1">
    <property type="nucleotide sequence ID" value="NZ_SSNZ01000003.1"/>
</dbReference>
<sequence>MLAIVIPYYKIQFFEETLRSLANQTDKRFMVYIGDDASPDDPLELLQRFSGQFPFEYHRFETNTGGNSLVRQWDRCIDLINEEEWIMILGDDDVLSENTIASWYCNYEQFKDKTNVVKFASKIIFQEAARISDPFQHPVWEKATESFFKKTKALTRSSLSEYIFTKKTYDTYGFYNYPLAWYSDDRAWIDFSEQKNIYTINESFVFIRFSEMNISGRQDNAVLKKKAKEQFFGDFILRNLALFPKKERLSLLLTYEVAVKDQRKLAFKEWLLLGKHYVRNFTPISFLKFIRRFFISTFKK</sequence>
<comment type="caution">
    <text evidence="2">The sequence shown here is derived from an EMBL/GenBank/DDBJ whole genome shotgun (WGS) entry which is preliminary data.</text>
</comment>
<feature type="domain" description="Glycosyltransferase 2-like" evidence="1">
    <location>
        <begin position="4"/>
        <end position="102"/>
    </location>
</feature>
<evidence type="ECO:0000259" key="1">
    <source>
        <dbReference type="Pfam" id="PF00535"/>
    </source>
</evidence>
<dbReference type="InterPro" id="IPR001173">
    <property type="entry name" value="Glyco_trans_2-like"/>
</dbReference>
<dbReference type="PANTHER" id="PTHR22916:SF3">
    <property type="entry name" value="UDP-GLCNAC:BETAGAL BETA-1,3-N-ACETYLGLUCOSAMINYLTRANSFERASE-LIKE PROTEIN 1"/>
    <property type="match status" value="1"/>
</dbReference>
<dbReference type="OrthoDB" id="1374586at2"/>
<evidence type="ECO:0000313" key="3">
    <source>
        <dbReference type="Proteomes" id="UP000307507"/>
    </source>
</evidence>
<dbReference type="PANTHER" id="PTHR22916">
    <property type="entry name" value="GLYCOSYLTRANSFERASE"/>
    <property type="match status" value="1"/>
</dbReference>
<accession>A0A4S3ZXG2</accession>
<dbReference type="Pfam" id="PF00535">
    <property type="entry name" value="Glycos_transf_2"/>
    <property type="match status" value="1"/>
</dbReference>